<proteinExistence type="predicted"/>
<accession>M0LYG5</accession>
<dbReference type="EMBL" id="AOMB01000030">
    <property type="protein sequence ID" value="EMA38476.1"/>
    <property type="molecule type" value="Genomic_DNA"/>
</dbReference>
<organism evidence="1 2">
    <name type="scientific">Halococcus hamelinensis 100A6</name>
    <dbReference type="NCBI Taxonomy" id="1132509"/>
    <lineage>
        <taxon>Archaea</taxon>
        <taxon>Methanobacteriati</taxon>
        <taxon>Methanobacteriota</taxon>
        <taxon>Stenosarchaea group</taxon>
        <taxon>Halobacteria</taxon>
        <taxon>Halobacteriales</taxon>
        <taxon>Halococcaceae</taxon>
        <taxon>Halococcus</taxon>
    </lineage>
</organism>
<sequence length="164" mass="17680">MSATNSTSDTDSIEQYWRLAGVPLDLHDGPEPTITPGTSYDCTALTTLQSDSPEGEWGSATERHRSLLAYGARAGKYTLHESGGRVAYTEQHDGAVPNGTLAVSLRPPVDSMFVHGGWFIVESVENASPNPEMPQLSIGLVYLAPLDRYPTRSTLAYDLEAPAL</sequence>
<evidence type="ECO:0000313" key="1">
    <source>
        <dbReference type="EMBL" id="EMA38476.1"/>
    </source>
</evidence>
<evidence type="ECO:0000313" key="2">
    <source>
        <dbReference type="Proteomes" id="UP000011566"/>
    </source>
</evidence>
<protein>
    <submittedName>
        <fullName evidence="1">Uncharacterized protein</fullName>
    </submittedName>
</protein>
<dbReference type="Proteomes" id="UP000011566">
    <property type="component" value="Unassembled WGS sequence"/>
</dbReference>
<dbReference type="RefSeq" id="WP_007693420.1">
    <property type="nucleotide sequence ID" value="NZ_AJRK01000428.1"/>
</dbReference>
<comment type="caution">
    <text evidence="1">The sequence shown here is derived from an EMBL/GenBank/DDBJ whole genome shotgun (WGS) entry which is preliminary data.</text>
</comment>
<name>M0LYG5_9EURY</name>
<keyword evidence="2" id="KW-1185">Reference proteome</keyword>
<gene>
    <name evidence="1" type="ORF">C447_09987</name>
</gene>
<reference evidence="1 2" key="1">
    <citation type="journal article" date="2014" name="PLoS Genet.">
        <title>Phylogenetically driven sequencing of extremely halophilic archaea reveals strategies for static and dynamic osmo-response.</title>
        <authorList>
            <person name="Becker E.A."/>
            <person name="Seitzer P.M."/>
            <person name="Tritt A."/>
            <person name="Larsen D."/>
            <person name="Krusor M."/>
            <person name="Yao A.I."/>
            <person name="Wu D."/>
            <person name="Madern D."/>
            <person name="Eisen J.A."/>
            <person name="Darling A.E."/>
            <person name="Facciotti M.T."/>
        </authorList>
    </citation>
    <scope>NUCLEOTIDE SEQUENCE [LARGE SCALE GENOMIC DNA]</scope>
    <source>
        <strain evidence="1 2">100A6</strain>
    </source>
</reference>
<dbReference type="PATRIC" id="fig|1132509.6.peg.2253"/>
<dbReference type="AlphaFoldDB" id="M0LYG5"/>